<feature type="transmembrane region" description="Helical" evidence="5">
    <location>
        <begin position="62"/>
        <end position="84"/>
    </location>
</feature>
<evidence type="ECO:0000256" key="3">
    <source>
        <dbReference type="ARBA" id="ARBA00022989"/>
    </source>
</evidence>
<evidence type="ECO:0000256" key="4">
    <source>
        <dbReference type="ARBA" id="ARBA00023136"/>
    </source>
</evidence>
<dbReference type="STRING" id="334426.A0A0R3PKQ3"/>
<reference evidence="6 7" key="2">
    <citation type="submission" date="2018-11" db="EMBL/GenBank/DDBJ databases">
        <authorList>
            <consortium name="Pathogen Informatics"/>
        </authorList>
    </citation>
    <scope>NUCLEOTIDE SEQUENCE [LARGE SCALE GENOMIC DNA]</scope>
    <source>
        <strain evidence="6 7">Costa Rica</strain>
    </source>
</reference>
<name>A0A0R3PKQ3_ANGCS</name>
<dbReference type="OMA" id="RICNNNA"/>
<evidence type="ECO:0000256" key="5">
    <source>
        <dbReference type="SAM" id="Phobius"/>
    </source>
</evidence>
<accession>A0A0R3PKQ3</accession>
<keyword evidence="2 5" id="KW-0812">Transmembrane</keyword>
<dbReference type="GO" id="GO:0016020">
    <property type="term" value="C:membrane"/>
    <property type="evidence" value="ECO:0007669"/>
    <property type="project" value="UniProtKB-SubCell"/>
</dbReference>
<gene>
    <name evidence="6" type="ORF">ACOC_LOCUS5210</name>
</gene>
<evidence type="ECO:0000313" key="8">
    <source>
        <dbReference type="WBParaSite" id="ACOC_0000520901-mRNA-1"/>
    </source>
</evidence>
<dbReference type="OrthoDB" id="3936150at2759"/>
<dbReference type="WBParaSite" id="ACOC_0000520901-mRNA-1">
    <property type="protein sequence ID" value="ACOC_0000520901-mRNA-1"/>
    <property type="gene ID" value="ACOC_0000520901"/>
</dbReference>
<evidence type="ECO:0000313" key="7">
    <source>
        <dbReference type="Proteomes" id="UP000267027"/>
    </source>
</evidence>
<evidence type="ECO:0000313" key="6">
    <source>
        <dbReference type="EMBL" id="VDM56795.1"/>
    </source>
</evidence>
<keyword evidence="4 5" id="KW-0472">Membrane</keyword>
<evidence type="ECO:0000256" key="1">
    <source>
        <dbReference type="ARBA" id="ARBA00004141"/>
    </source>
</evidence>
<keyword evidence="3 5" id="KW-1133">Transmembrane helix</keyword>
<dbReference type="InterPro" id="IPR036259">
    <property type="entry name" value="MFS_trans_sf"/>
</dbReference>
<dbReference type="SUPFAM" id="SSF103473">
    <property type="entry name" value="MFS general substrate transporter"/>
    <property type="match status" value="1"/>
</dbReference>
<organism evidence="8">
    <name type="scientific">Angiostrongylus costaricensis</name>
    <name type="common">Nematode worm</name>
    <dbReference type="NCBI Taxonomy" id="334426"/>
    <lineage>
        <taxon>Eukaryota</taxon>
        <taxon>Metazoa</taxon>
        <taxon>Ecdysozoa</taxon>
        <taxon>Nematoda</taxon>
        <taxon>Chromadorea</taxon>
        <taxon>Rhabditida</taxon>
        <taxon>Rhabditina</taxon>
        <taxon>Rhabditomorpha</taxon>
        <taxon>Strongyloidea</taxon>
        <taxon>Metastrongylidae</taxon>
        <taxon>Angiostrongylus</taxon>
    </lineage>
</organism>
<dbReference type="Gene3D" id="1.20.1250.20">
    <property type="entry name" value="MFS general substrate transporter like domains"/>
    <property type="match status" value="1"/>
</dbReference>
<protein>
    <submittedName>
        <fullName evidence="8">MFS domain-containing protein</fullName>
    </submittedName>
</protein>
<dbReference type="PANTHER" id="PTHR24064">
    <property type="entry name" value="SOLUTE CARRIER FAMILY 22 MEMBER"/>
    <property type="match status" value="1"/>
</dbReference>
<comment type="subcellular location">
    <subcellularLocation>
        <location evidence="1">Membrane</location>
        <topology evidence="1">Multi-pass membrane protein</topology>
    </subcellularLocation>
</comment>
<dbReference type="Proteomes" id="UP000267027">
    <property type="component" value="Unassembled WGS sequence"/>
</dbReference>
<feature type="transmembrane region" description="Helical" evidence="5">
    <location>
        <begin position="96"/>
        <end position="116"/>
    </location>
</feature>
<reference evidence="8" key="1">
    <citation type="submission" date="2017-02" db="UniProtKB">
        <authorList>
            <consortium name="WormBaseParasite"/>
        </authorList>
    </citation>
    <scope>IDENTIFICATION</scope>
</reference>
<dbReference type="EMBL" id="UYYA01003856">
    <property type="protein sequence ID" value="VDM56795.1"/>
    <property type="molecule type" value="Genomic_DNA"/>
</dbReference>
<dbReference type="AlphaFoldDB" id="A0A0R3PKQ3"/>
<keyword evidence="7" id="KW-1185">Reference proteome</keyword>
<sequence>MQIPPEDMNFSTSIVNYGILFNMEKLSGSIYLNSVYTGLMRYVCNLTLGYADLKFKRIGRKFVHTSGLVIIILSLAFVIIAHFFGLNHMLKEEVRLLILLASSMTSQIYVTTGVVGNELFPTPIRNVGYAFLQLWNRLGVIASPFVFYRVENTIDKAQEAENWWPQKSNHR</sequence>
<proteinExistence type="predicted"/>
<evidence type="ECO:0000256" key="2">
    <source>
        <dbReference type="ARBA" id="ARBA00022692"/>
    </source>
</evidence>